<dbReference type="EMBL" id="FONA01000019">
    <property type="protein sequence ID" value="SFE81423.1"/>
    <property type="molecule type" value="Genomic_DNA"/>
</dbReference>
<evidence type="ECO:0000313" key="1">
    <source>
        <dbReference type="EMBL" id="SFE81423.1"/>
    </source>
</evidence>
<gene>
    <name evidence="1" type="ORF">SAMN05444380_11946</name>
</gene>
<dbReference type="Proteomes" id="UP000181976">
    <property type="component" value="Unassembled WGS sequence"/>
</dbReference>
<dbReference type="AlphaFoldDB" id="A0A1I2DMF0"/>
<accession>A0A1I2DMF0</accession>
<organism evidence="1 2">
    <name type="scientific">Thermophagus xiamenensis</name>
    <dbReference type="NCBI Taxonomy" id="385682"/>
    <lineage>
        <taxon>Bacteria</taxon>
        <taxon>Pseudomonadati</taxon>
        <taxon>Bacteroidota</taxon>
        <taxon>Bacteroidia</taxon>
        <taxon>Marinilabiliales</taxon>
        <taxon>Marinilabiliaceae</taxon>
        <taxon>Thermophagus</taxon>
    </lineage>
</organism>
<dbReference type="STRING" id="385682.SAMN05444380_11946"/>
<sequence>MATSKMVVDTGIFIEFLRAKDKTKTQLYQIADEDISLSAITLNLSLSCSFHPYIFLANFEVIEHRNYCR</sequence>
<protein>
    <recommendedName>
        <fullName evidence="3">PIN domain-containing protein</fullName>
    </recommendedName>
</protein>
<evidence type="ECO:0000313" key="2">
    <source>
        <dbReference type="Proteomes" id="UP000181976"/>
    </source>
</evidence>
<reference evidence="1 2" key="1">
    <citation type="submission" date="2016-10" db="EMBL/GenBank/DDBJ databases">
        <authorList>
            <person name="de Groot N.N."/>
        </authorList>
    </citation>
    <scope>NUCLEOTIDE SEQUENCE [LARGE SCALE GENOMIC DNA]</scope>
    <source>
        <strain evidence="1 2">DSM 19012</strain>
    </source>
</reference>
<proteinExistence type="predicted"/>
<keyword evidence="2" id="KW-1185">Reference proteome</keyword>
<evidence type="ECO:0008006" key="3">
    <source>
        <dbReference type="Google" id="ProtNLM"/>
    </source>
</evidence>
<dbReference type="InParanoid" id="A0A1I2DMF0"/>
<name>A0A1I2DMF0_9BACT</name>